<proteinExistence type="predicted"/>
<dbReference type="Proteomes" id="UP001189429">
    <property type="component" value="Unassembled WGS sequence"/>
</dbReference>
<feature type="region of interest" description="Disordered" evidence="1">
    <location>
        <begin position="1"/>
        <end position="22"/>
    </location>
</feature>
<gene>
    <name evidence="3" type="ORF">PCOR1329_LOCUS44589</name>
</gene>
<keyword evidence="2" id="KW-1133">Transmembrane helix</keyword>
<feature type="region of interest" description="Disordered" evidence="1">
    <location>
        <begin position="203"/>
        <end position="279"/>
    </location>
</feature>
<evidence type="ECO:0000313" key="3">
    <source>
        <dbReference type="EMBL" id="CAK0852949.1"/>
    </source>
</evidence>
<keyword evidence="2" id="KW-0472">Membrane</keyword>
<feature type="transmembrane region" description="Helical" evidence="2">
    <location>
        <begin position="605"/>
        <end position="629"/>
    </location>
</feature>
<feature type="region of interest" description="Disordered" evidence="1">
    <location>
        <begin position="75"/>
        <end position="108"/>
    </location>
</feature>
<dbReference type="EMBL" id="CAUYUJ010015360">
    <property type="protein sequence ID" value="CAK0852949.1"/>
    <property type="molecule type" value="Genomic_DNA"/>
</dbReference>
<feature type="compositionally biased region" description="Polar residues" evidence="1">
    <location>
        <begin position="1"/>
        <end position="10"/>
    </location>
</feature>
<protein>
    <submittedName>
        <fullName evidence="3">Uncharacterized protein</fullName>
    </submittedName>
</protein>
<evidence type="ECO:0000256" key="2">
    <source>
        <dbReference type="SAM" id="Phobius"/>
    </source>
</evidence>
<accession>A0ABN9U2B4</accession>
<name>A0ABN9U2B4_9DINO</name>
<evidence type="ECO:0000256" key="1">
    <source>
        <dbReference type="SAM" id="MobiDB-lite"/>
    </source>
</evidence>
<reference evidence="3" key="1">
    <citation type="submission" date="2023-10" db="EMBL/GenBank/DDBJ databases">
        <authorList>
            <person name="Chen Y."/>
            <person name="Shah S."/>
            <person name="Dougan E. K."/>
            <person name="Thang M."/>
            <person name="Chan C."/>
        </authorList>
    </citation>
    <scope>NUCLEOTIDE SEQUENCE [LARGE SCALE GENOMIC DNA]</scope>
</reference>
<keyword evidence="2" id="KW-0812">Transmembrane</keyword>
<sequence length="699" mass="76934">MASVPSSARSAGSRDGDLAGDGGNVLQDSMATCYLCEQEEVITKEWRGVQLSADCWNAVRSHRLQLKGNAKALKDSASKVHGDPDAWRSDVMPYKSNGVADSSTRGKARAETQAKLRLTQTEDMQVDKERTGRKNQMYSKRHYKSYRGFWDKVPSDDASEEFDMLQETSPHYDSDGEPCQRIKGHKYEMKETGRDRRTGIVTLSQDGDIGGNSGATNPPLSDGRVVGLGDLPSGLVERTPRGRSPMECATWSGSKRKQPDDAASMRAARQRKDPKHHIEKDNAEALFLVAKEEIMQDCVAMAAKYSGPKSTAGKLRALKDKHRENSDAPDCTDVLKRFGEREQELLEIKGALKDMKLGDQEDVKSRVQVLQKEFQELEKLALQKITTFGLVECGVKKAARTQYLAVRHQKGKVCAALTAGGYPPKTAKAMANIIHENSATGITGETVGKLFNDMVNVNPAEMITNEVCVWSQSDRQHMVMRKAILDKCEEVLQDKTKSLDTQMATTRWTGALTRLNVDVSEIDHSLPPSAGALFHDGNTPNLVTLRRDACRRGPAAFSMTGVGGYVMTLGEPIIFMVYNVKHLLDNGFLKSDAGCEFLASKSCSIFSMPAGCVAWIPYGFVFAAVFYAGSAANDKDAARWGHFVSLSVLSKSLAAELEADTYKAIKMELENHYKTETAQVWKDRAAVWTAFDKTVAAAE</sequence>
<comment type="caution">
    <text evidence="3">The sequence shown here is derived from an EMBL/GenBank/DDBJ whole genome shotgun (WGS) entry which is preliminary data.</text>
</comment>
<evidence type="ECO:0000313" key="4">
    <source>
        <dbReference type="Proteomes" id="UP001189429"/>
    </source>
</evidence>
<keyword evidence="4" id="KW-1185">Reference proteome</keyword>
<organism evidence="3 4">
    <name type="scientific">Prorocentrum cordatum</name>
    <dbReference type="NCBI Taxonomy" id="2364126"/>
    <lineage>
        <taxon>Eukaryota</taxon>
        <taxon>Sar</taxon>
        <taxon>Alveolata</taxon>
        <taxon>Dinophyceae</taxon>
        <taxon>Prorocentrales</taxon>
        <taxon>Prorocentraceae</taxon>
        <taxon>Prorocentrum</taxon>
    </lineage>
</organism>
<feature type="compositionally biased region" description="Basic and acidic residues" evidence="1">
    <location>
        <begin position="75"/>
        <end position="88"/>
    </location>
</feature>